<name>A0ABP8XL42_9PSEU</name>
<organism evidence="3 4">
    <name type="scientific">Pseudonocardia yuanmonensis</name>
    <dbReference type="NCBI Taxonomy" id="1095914"/>
    <lineage>
        <taxon>Bacteria</taxon>
        <taxon>Bacillati</taxon>
        <taxon>Actinomycetota</taxon>
        <taxon>Actinomycetes</taxon>
        <taxon>Pseudonocardiales</taxon>
        <taxon>Pseudonocardiaceae</taxon>
        <taxon>Pseudonocardia</taxon>
    </lineage>
</organism>
<dbReference type="InterPro" id="IPR005269">
    <property type="entry name" value="LOG"/>
</dbReference>
<dbReference type="EMBL" id="BAABIC010000027">
    <property type="protein sequence ID" value="GAA4709043.1"/>
    <property type="molecule type" value="Genomic_DNA"/>
</dbReference>
<dbReference type="PANTHER" id="PTHR31223">
    <property type="entry name" value="LOG FAMILY PROTEIN YJL055W"/>
    <property type="match status" value="1"/>
</dbReference>
<keyword evidence="4" id="KW-1185">Reference proteome</keyword>
<sequence length="201" mass="21671">MATIKRLCVFCGSNFGRGGSYLEAARELGRLLARQGITLVYGGAGVGTMGALADATLEAGGEVIGVIPQQQTGEEMAHQGLTELHVVESMHERKAMMSELADGFVALPGGLGTLEEFAEALTWAQLGLHRKPTGLLDANGYYGLFLAFLDHAVAEGFLRPTDRQLVLAGRDPDALITELQRWEPQGKQRWEPVREPEGGPR</sequence>
<evidence type="ECO:0000313" key="3">
    <source>
        <dbReference type="EMBL" id="GAA4709043.1"/>
    </source>
</evidence>
<evidence type="ECO:0000256" key="2">
    <source>
        <dbReference type="RuleBase" id="RU363015"/>
    </source>
</evidence>
<dbReference type="EC" id="3.2.2.n1" evidence="2"/>
<comment type="caution">
    <text evidence="3">The sequence shown here is derived from an EMBL/GenBank/DDBJ whole genome shotgun (WGS) entry which is preliminary data.</text>
</comment>
<dbReference type="Gene3D" id="3.40.50.450">
    <property type="match status" value="1"/>
</dbReference>
<comment type="catalytic activity">
    <reaction evidence="2">
        <text>9-ribosyl-trans-zeatin 5'-phosphate + H2O = trans-zeatin + D-ribose 5-phosphate</text>
        <dbReference type="Rhea" id="RHEA:48564"/>
        <dbReference type="ChEBI" id="CHEBI:15377"/>
        <dbReference type="ChEBI" id="CHEBI:16522"/>
        <dbReference type="ChEBI" id="CHEBI:78346"/>
        <dbReference type="ChEBI" id="CHEBI:87947"/>
        <dbReference type="EC" id="3.2.2.n1"/>
    </reaction>
</comment>
<dbReference type="SUPFAM" id="SSF102405">
    <property type="entry name" value="MCP/YpsA-like"/>
    <property type="match status" value="1"/>
</dbReference>
<dbReference type="InterPro" id="IPR031100">
    <property type="entry name" value="LOG_fam"/>
</dbReference>
<gene>
    <name evidence="3" type="ORF">GCM10023215_58170</name>
</gene>
<dbReference type="Pfam" id="PF03641">
    <property type="entry name" value="Lysine_decarbox"/>
    <property type="match status" value="1"/>
</dbReference>
<evidence type="ECO:0000256" key="1">
    <source>
        <dbReference type="ARBA" id="ARBA00006763"/>
    </source>
</evidence>
<dbReference type="Proteomes" id="UP001500325">
    <property type="component" value="Unassembled WGS sequence"/>
</dbReference>
<dbReference type="PANTHER" id="PTHR31223:SF70">
    <property type="entry name" value="LOG FAMILY PROTEIN YJL055W"/>
    <property type="match status" value="1"/>
</dbReference>
<evidence type="ECO:0000313" key="4">
    <source>
        <dbReference type="Proteomes" id="UP001500325"/>
    </source>
</evidence>
<comment type="similarity">
    <text evidence="1 2">Belongs to the LOG family.</text>
</comment>
<reference evidence="4" key="1">
    <citation type="journal article" date="2019" name="Int. J. Syst. Evol. Microbiol.">
        <title>The Global Catalogue of Microorganisms (GCM) 10K type strain sequencing project: providing services to taxonomists for standard genome sequencing and annotation.</title>
        <authorList>
            <consortium name="The Broad Institute Genomics Platform"/>
            <consortium name="The Broad Institute Genome Sequencing Center for Infectious Disease"/>
            <person name="Wu L."/>
            <person name="Ma J."/>
        </authorList>
    </citation>
    <scope>NUCLEOTIDE SEQUENCE [LARGE SCALE GENOMIC DNA]</scope>
    <source>
        <strain evidence="4">JCM 18055</strain>
    </source>
</reference>
<proteinExistence type="inferred from homology"/>
<dbReference type="NCBIfam" id="TIGR00730">
    <property type="entry name" value="Rossman fold protein, TIGR00730 family"/>
    <property type="match status" value="1"/>
</dbReference>
<accession>A0ABP8XL42</accession>
<keyword evidence="2" id="KW-0378">Hydrolase</keyword>
<keyword evidence="2" id="KW-0203">Cytokinin biosynthesis</keyword>
<comment type="catalytic activity">
    <reaction evidence="2">
        <text>N(6)-(dimethylallyl)adenosine 5'-phosphate + H2O = N(6)-dimethylallyladenine + D-ribose 5-phosphate</text>
        <dbReference type="Rhea" id="RHEA:48560"/>
        <dbReference type="ChEBI" id="CHEBI:15377"/>
        <dbReference type="ChEBI" id="CHEBI:17660"/>
        <dbReference type="ChEBI" id="CHEBI:57526"/>
        <dbReference type="ChEBI" id="CHEBI:78346"/>
        <dbReference type="EC" id="3.2.2.n1"/>
    </reaction>
</comment>
<protein>
    <recommendedName>
        <fullName evidence="2">Cytokinin riboside 5'-monophosphate phosphoribohydrolase</fullName>
        <ecNumber evidence="2">3.2.2.n1</ecNumber>
    </recommendedName>
</protein>